<dbReference type="PROSITE" id="PS00039">
    <property type="entry name" value="DEAD_ATP_HELICASE"/>
    <property type="match status" value="1"/>
</dbReference>
<proteinExistence type="inferred from homology"/>
<name>A0AAD9NJC6_RIDPI</name>
<evidence type="ECO:0000256" key="1">
    <source>
        <dbReference type="ARBA" id="ARBA00012552"/>
    </source>
</evidence>
<dbReference type="Proteomes" id="UP001209878">
    <property type="component" value="Unassembled WGS sequence"/>
</dbReference>
<dbReference type="GO" id="GO:0005829">
    <property type="term" value="C:cytosol"/>
    <property type="evidence" value="ECO:0007669"/>
    <property type="project" value="TreeGrafter"/>
</dbReference>
<dbReference type="Pfam" id="PF00271">
    <property type="entry name" value="Helicase_C"/>
    <property type="match status" value="1"/>
</dbReference>
<dbReference type="InterPro" id="IPR014014">
    <property type="entry name" value="RNA_helicase_DEAD_Q_motif"/>
</dbReference>
<dbReference type="CDD" id="cd18787">
    <property type="entry name" value="SF2_C_DEAD"/>
    <property type="match status" value="1"/>
</dbReference>
<dbReference type="SMART" id="SM00487">
    <property type="entry name" value="DEXDc"/>
    <property type="match status" value="1"/>
</dbReference>
<evidence type="ECO:0000256" key="8">
    <source>
        <dbReference type="SAM" id="MobiDB-lite"/>
    </source>
</evidence>
<dbReference type="EC" id="3.6.4.13" evidence="1"/>
<evidence type="ECO:0000256" key="5">
    <source>
        <dbReference type="ARBA" id="ARBA00022840"/>
    </source>
</evidence>
<dbReference type="FunFam" id="3.40.50.300:FF:000892">
    <property type="entry name" value="probable ATP-dependent RNA helicase DDX49"/>
    <property type="match status" value="1"/>
</dbReference>
<dbReference type="InterPro" id="IPR027417">
    <property type="entry name" value="P-loop_NTPase"/>
</dbReference>
<keyword evidence="2 7" id="KW-0547">Nucleotide-binding</keyword>
<feature type="domain" description="Helicase C-terminal" evidence="10">
    <location>
        <begin position="242"/>
        <end position="390"/>
    </location>
</feature>
<comment type="similarity">
    <text evidence="7">Belongs to the DEAD box helicase family.</text>
</comment>
<evidence type="ECO:0000256" key="7">
    <source>
        <dbReference type="RuleBase" id="RU000492"/>
    </source>
</evidence>
<dbReference type="InterPro" id="IPR000629">
    <property type="entry name" value="RNA-helicase_DEAD-box_CS"/>
</dbReference>
<feature type="region of interest" description="Disordered" evidence="8">
    <location>
        <begin position="423"/>
        <end position="462"/>
    </location>
</feature>
<dbReference type="InterPro" id="IPR001650">
    <property type="entry name" value="Helicase_C-like"/>
</dbReference>
<dbReference type="GO" id="GO:0005524">
    <property type="term" value="F:ATP binding"/>
    <property type="evidence" value="ECO:0007669"/>
    <property type="project" value="UniProtKB-KW"/>
</dbReference>
<dbReference type="GO" id="GO:0016787">
    <property type="term" value="F:hydrolase activity"/>
    <property type="evidence" value="ECO:0007669"/>
    <property type="project" value="UniProtKB-KW"/>
</dbReference>
<evidence type="ECO:0000259" key="9">
    <source>
        <dbReference type="PROSITE" id="PS51192"/>
    </source>
</evidence>
<dbReference type="SMART" id="SM00490">
    <property type="entry name" value="HELICc"/>
    <property type="match status" value="1"/>
</dbReference>
<dbReference type="PROSITE" id="PS51194">
    <property type="entry name" value="HELICASE_CTER"/>
    <property type="match status" value="1"/>
</dbReference>
<evidence type="ECO:0000256" key="3">
    <source>
        <dbReference type="ARBA" id="ARBA00022801"/>
    </source>
</evidence>
<evidence type="ECO:0000256" key="6">
    <source>
        <dbReference type="PROSITE-ProRule" id="PRU00552"/>
    </source>
</evidence>
<dbReference type="GO" id="GO:0003724">
    <property type="term" value="F:RNA helicase activity"/>
    <property type="evidence" value="ECO:0007669"/>
    <property type="project" value="UniProtKB-EC"/>
</dbReference>
<dbReference type="SUPFAM" id="SSF52540">
    <property type="entry name" value="P-loop containing nucleoside triphosphate hydrolases"/>
    <property type="match status" value="1"/>
</dbReference>
<evidence type="ECO:0000259" key="11">
    <source>
        <dbReference type="PROSITE" id="PS51195"/>
    </source>
</evidence>
<dbReference type="Gene3D" id="3.40.50.300">
    <property type="entry name" value="P-loop containing nucleotide triphosphate hydrolases"/>
    <property type="match status" value="2"/>
</dbReference>
<dbReference type="EMBL" id="JAODUO010000960">
    <property type="protein sequence ID" value="KAK2172447.1"/>
    <property type="molecule type" value="Genomic_DNA"/>
</dbReference>
<dbReference type="AlphaFoldDB" id="A0AAD9NJC6"/>
<keyword evidence="4 7" id="KW-0347">Helicase</keyword>
<keyword evidence="5 7" id="KW-0067">ATP-binding</keyword>
<dbReference type="PANTHER" id="PTHR47959">
    <property type="entry name" value="ATP-DEPENDENT RNA HELICASE RHLE-RELATED"/>
    <property type="match status" value="1"/>
</dbReference>
<feature type="compositionally biased region" description="Basic and acidic residues" evidence="8">
    <location>
        <begin position="424"/>
        <end position="437"/>
    </location>
</feature>
<keyword evidence="13" id="KW-1185">Reference proteome</keyword>
<comment type="caution">
    <text evidence="12">The sequence shown here is derived from an EMBL/GenBank/DDBJ whole genome shotgun (WGS) entry which is preliminary data.</text>
</comment>
<feature type="domain" description="Helicase ATP-binding" evidence="9">
    <location>
        <begin position="44"/>
        <end position="215"/>
    </location>
</feature>
<feature type="compositionally biased region" description="Basic residues" evidence="8">
    <location>
        <begin position="438"/>
        <end position="462"/>
    </location>
</feature>
<gene>
    <name evidence="12" type="ORF">NP493_960g01030</name>
</gene>
<organism evidence="12 13">
    <name type="scientific">Ridgeia piscesae</name>
    <name type="common">Tubeworm</name>
    <dbReference type="NCBI Taxonomy" id="27915"/>
    <lineage>
        <taxon>Eukaryota</taxon>
        <taxon>Metazoa</taxon>
        <taxon>Spiralia</taxon>
        <taxon>Lophotrochozoa</taxon>
        <taxon>Annelida</taxon>
        <taxon>Polychaeta</taxon>
        <taxon>Sedentaria</taxon>
        <taxon>Canalipalpata</taxon>
        <taxon>Sabellida</taxon>
        <taxon>Siboglinidae</taxon>
        <taxon>Ridgeia</taxon>
    </lineage>
</organism>
<feature type="domain" description="DEAD-box RNA helicase Q" evidence="11">
    <location>
        <begin position="13"/>
        <end position="41"/>
    </location>
</feature>
<dbReference type="InterPro" id="IPR014001">
    <property type="entry name" value="Helicase_ATP-bd"/>
</dbReference>
<protein>
    <recommendedName>
        <fullName evidence="1">RNA helicase</fullName>
        <ecNumber evidence="1">3.6.4.13</ecNumber>
    </recommendedName>
</protein>
<dbReference type="Pfam" id="PF00270">
    <property type="entry name" value="DEAD"/>
    <property type="match status" value="1"/>
</dbReference>
<dbReference type="GO" id="GO:0003676">
    <property type="term" value="F:nucleic acid binding"/>
    <property type="evidence" value="ECO:0007669"/>
    <property type="project" value="InterPro"/>
</dbReference>
<sequence>MEENAKTSESEANTFAELGLNEWLVNQCTAVGMIKPTPIQRNCVPKIIEGKDCIGCAKTGSGKTAAFALPILQTLCEDPYGIFALVITPTRELAFQSAEQFQVLGKPIGLKVVVVTGGRDMMLQGLELSRKPHIVISTPGRLADHIDSGTDFSLKRIKFLVLDEADRLLEDNFGEQLQTIFAVLPKLRQTLLFSATMTETLQELEEIAMNKPFFWQCQDAVATVEELDQRYVLMPADVKDAYLVHLLADYQEQHSHSSVIVFTQTCKYCQILAIVCRDIGIKCVALHSMIPQRQRLASLAKFKSNQVKILIATDVASRGLDIPTVDLVINHNVPHRPKDYIHRVGRTARAGRGGLAITLVTQFDVKLVHAVEERINMKLVEYEVKEDEVTKILTEVAVAKREAEISLDEQDFGEKKEINKRKKLILEGKDPDEEERKRSRKDKTKHKHLTARKHSGNKAKKK</sequence>
<keyword evidence="3 7" id="KW-0378">Hydrolase</keyword>
<dbReference type="PROSITE" id="PS51192">
    <property type="entry name" value="HELICASE_ATP_BIND_1"/>
    <property type="match status" value="1"/>
</dbReference>
<evidence type="ECO:0000256" key="2">
    <source>
        <dbReference type="ARBA" id="ARBA00022741"/>
    </source>
</evidence>
<evidence type="ECO:0000256" key="4">
    <source>
        <dbReference type="ARBA" id="ARBA00022806"/>
    </source>
</evidence>
<accession>A0AAD9NJC6</accession>
<evidence type="ECO:0000259" key="10">
    <source>
        <dbReference type="PROSITE" id="PS51194"/>
    </source>
</evidence>
<dbReference type="PANTHER" id="PTHR47959:SF24">
    <property type="entry name" value="ATP-DEPENDENT RNA HELICASE"/>
    <property type="match status" value="1"/>
</dbReference>
<dbReference type="InterPro" id="IPR050079">
    <property type="entry name" value="DEAD_box_RNA_helicase"/>
</dbReference>
<dbReference type="InterPro" id="IPR011545">
    <property type="entry name" value="DEAD/DEAH_box_helicase_dom"/>
</dbReference>
<dbReference type="CDD" id="cd17955">
    <property type="entry name" value="DEADc_DDX49"/>
    <property type="match status" value="1"/>
</dbReference>
<feature type="short sequence motif" description="Q motif" evidence="6">
    <location>
        <begin position="13"/>
        <end position="41"/>
    </location>
</feature>
<evidence type="ECO:0000313" key="13">
    <source>
        <dbReference type="Proteomes" id="UP001209878"/>
    </source>
</evidence>
<evidence type="ECO:0000313" key="12">
    <source>
        <dbReference type="EMBL" id="KAK2172447.1"/>
    </source>
</evidence>
<dbReference type="PROSITE" id="PS51195">
    <property type="entry name" value="Q_MOTIF"/>
    <property type="match status" value="1"/>
</dbReference>
<reference evidence="12" key="1">
    <citation type="journal article" date="2023" name="Mol. Biol. Evol.">
        <title>Third-Generation Sequencing Reveals the Adaptive Role of the Epigenome in Three Deep-Sea Polychaetes.</title>
        <authorList>
            <person name="Perez M."/>
            <person name="Aroh O."/>
            <person name="Sun Y."/>
            <person name="Lan Y."/>
            <person name="Juniper S.K."/>
            <person name="Young C.R."/>
            <person name="Angers B."/>
            <person name="Qian P.Y."/>
        </authorList>
    </citation>
    <scope>NUCLEOTIDE SEQUENCE</scope>
    <source>
        <strain evidence="12">R07B-5</strain>
    </source>
</reference>